<name>A0A2S9KD83_9BURK</name>
<feature type="region of interest" description="Disordered" evidence="1">
    <location>
        <begin position="89"/>
        <end position="217"/>
    </location>
</feature>
<dbReference type="Proteomes" id="UP000238326">
    <property type="component" value="Unassembled WGS sequence"/>
</dbReference>
<gene>
    <name evidence="2" type="ORF">C6P61_11675</name>
</gene>
<sequence>MASHFPFFLLASAALTGCAVVPGPVDYGPAYGPAYSTTIYAAPPSPPPRIEYRGLPPGPGQVWVDGYWNWGGSRYLWVPGRWSAQRPSQAWGPQFWQRDSEPRRPHGGQSEERRPPPQARPRFDEPERGWRNEPRAPRHELPPQAQIQPQPRHAAPPVIQQTEPGRAGFMRGLTERAQAERQPPAPRSADAGPRHPPETGRRDERGRPVPGEGGDRH</sequence>
<protein>
    <recommendedName>
        <fullName evidence="4">BcpO-related WXXGXW repeat protein</fullName>
    </recommendedName>
</protein>
<evidence type="ECO:0000313" key="2">
    <source>
        <dbReference type="EMBL" id="PRD68366.1"/>
    </source>
</evidence>
<evidence type="ECO:0000256" key="1">
    <source>
        <dbReference type="SAM" id="MobiDB-lite"/>
    </source>
</evidence>
<dbReference type="RefSeq" id="WP_105730107.1">
    <property type="nucleotide sequence ID" value="NZ_PVLR01000032.1"/>
</dbReference>
<dbReference type="InterPro" id="IPR024447">
    <property type="entry name" value="YXWGXW_rpt"/>
</dbReference>
<comment type="caution">
    <text evidence="2">The sequence shown here is derived from an EMBL/GenBank/DDBJ whole genome shotgun (WGS) entry which is preliminary data.</text>
</comment>
<dbReference type="Pfam" id="PF12779">
    <property type="entry name" value="WXXGXW"/>
    <property type="match status" value="1"/>
</dbReference>
<evidence type="ECO:0000313" key="3">
    <source>
        <dbReference type="Proteomes" id="UP000238326"/>
    </source>
</evidence>
<dbReference type="OrthoDB" id="121499at2"/>
<organism evidence="2 3">
    <name type="scientific">Malikia spinosa</name>
    <dbReference type="NCBI Taxonomy" id="86180"/>
    <lineage>
        <taxon>Bacteria</taxon>
        <taxon>Pseudomonadati</taxon>
        <taxon>Pseudomonadota</taxon>
        <taxon>Betaproteobacteria</taxon>
        <taxon>Burkholderiales</taxon>
        <taxon>Comamonadaceae</taxon>
        <taxon>Malikia</taxon>
    </lineage>
</organism>
<keyword evidence="3" id="KW-1185">Reference proteome</keyword>
<dbReference type="AlphaFoldDB" id="A0A2S9KD83"/>
<proteinExistence type="predicted"/>
<reference evidence="2 3" key="1">
    <citation type="submission" date="2018-03" db="EMBL/GenBank/DDBJ databases">
        <title>Comparative genomics illustrates the genes involved in a hyperalkaliphilic mechanisms of Serpentinomonas isolated from highly-alkaline calcium-rich serpentinized springs.</title>
        <authorList>
            <person name="Suzuki S."/>
            <person name="Ishii S."/>
            <person name="Walworth N."/>
            <person name="Bird L."/>
            <person name="Kuenen J.G."/>
            <person name="Nealson K.H."/>
        </authorList>
    </citation>
    <scope>NUCLEOTIDE SEQUENCE [LARGE SCALE GENOMIC DNA]</scope>
    <source>
        <strain evidence="2 3">83</strain>
    </source>
</reference>
<dbReference type="EMBL" id="PVLR01000032">
    <property type="protein sequence ID" value="PRD68366.1"/>
    <property type="molecule type" value="Genomic_DNA"/>
</dbReference>
<feature type="compositionally biased region" description="Basic and acidic residues" evidence="1">
    <location>
        <begin position="98"/>
        <end position="141"/>
    </location>
</feature>
<evidence type="ECO:0008006" key="4">
    <source>
        <dbReference type="Google" id="ProtNLM"/>
    </source>
</evidence>
<feature type="compositionally biased region" description="Basic and acidic residues" evidence="1">
    <location>
        <begin position="192"/>
        <end position="217"/>
    </location>
</feature>
<accession>A0A2S9KD83</accession>